<dbReference type="AlphaFoldDB" id="A0AAN7DV74"/>
<gene>
    <name evidence="1" type="ORF">RGQ29_032667</name>
</gene>
<name>A0AAN7DV74_QUERU</name>
<evidence type="ECO:0008006" key="3">
    <source>
        <dbReference type="Google" id="ProtNLM"/>
    </source>
</evidence>
<reference evidence="1 2" key="1">
    <citation type="journal article" date="2023" name="G3 (Bethesda)">
        <title>A haplotype-resolved chromosome-scale genome for Quercus rubra L. provides insights into the genetics of adaptive traits for red oak species.</title>
        <authorList>
            <person name="Kapoor B."/>
            <person name="Jenkins J."/>
            <person name="Schmutz J."/>
            <person name="Zhebentyayeva T."/>
            <person name="Kuelheim C."/>
            <person name="Coggeshall M."/>
            <person name="Heim C."/>
            <person name="Lasky J.R."/>
            <person name="Leites L."/>
            <person name="Islam-Faridi N."/>
            <person name="Romero-Severson J."/>
            <person name="DeLeo V.L."/>
            <person name="Lucas S.M."/>
            <person name="Lazic D."/>
            <person name="Gailing O."/>
            <person name="Carlson J."/>
            <person name="Staton M."/>
        </authorList>
    </citation>
    <scope>NUCLEOTIDE SEQUENCE [LARGE SCALE GENOMIC DNA]</scope>
    <source>
        <strain evidence="1">Pseudo-F2</strain>
    </source>
</reference>
<dbReference type="PANTHER" id="PTHR11439">
    <property type="entry name" value="GAG-POL-RELATED RETROTRANSPOSON"/>
    <property type="match status" value="1"/>
</dbReference>
<comment type="caution">
    <text evidence="1">The sequence shown here is derived from an EMBL/GenBank/DDBJ whole genome shotgun (WGS) entry which is preliminary data.</text>
</comment>
<accession>A0AAN7DV74</accession>
<dbReference type="PANTHER" id="PTHR11439:SF496">
    <property type="entry name" value="RNA-DIRECTED DNA POLYMERASE"/>
    <property type="match status" value="1"/>
</dbReference>
<proteinExistence type="predicted"/>
<evidence type="ECO:0000313" key="2">
    <source>
        <dbReference type="Proteomes" id="UP001324115"/>
    </source>
</evidence>
<keyword evidence="2" id="KW-1185">Reference proteome</keyword>
<evidence type="ECO:0000313" key="1">
    <source>
        <dbReference type="EMBL" id="KAK4550941.1"/>
    </source>
</evidence>
<organism evidence="1 2">
    <name type="scientific">Quercus rubra</name>
    <name type="common">Northern red oak</name>
    <name type="synonym">Quercus borealis</name>
    <dbReference type="NCBI Taxonomy" id="3512"/>
    <lineage>
        <taxon>Eukaryota</taxon>
        <taxon>Viridiplantae</taxon>
        <taxon>Streptophyta</taxon>
        <taxon>Embryophyta</taxon>
        <taxon>Tracheophyta</taxon>
        <taxon>Spermatophyta</taxon>
        <taxon>Magnoliopsida</taxon>
        <taxon>eudicotyledons</taxon>
        <taxon>Gunneridae</taxon>
        <taxon>Pentapetalae</taxon>
        <taxon>rosids</taxon>
        <taxon>fabids</taxon>
        <taxon>Fagales</taxon>
        <taxon>Fagaceae</taxon>
        <taxon>Quercus</taxon>
    </lineage>
</organism>
<dbReference type="CDD" id="cd09272">
    <property type="entry name" value="RNase_HI_RT_Ty1"/>
    <property type="match status" value="1"/>
</dbReference>
<sequence length="173" mass="19960">MYAMLCTRPNICYLVGMVSRYQSNAGPKHWQAVKHILKYLRRTRNYMLVYQCEDLIPIGYTDSDFQSDLDFRKSTSGCVFTSGYGAISWRSVKQSCIVVSTLEVDYVVACEAAKEAVWLKKFLSDLGVMRMEQVPITLFCDNIGAIAQSKYLRNHKKEKHIERKYHIIQNIVA</sequence>
<dbReference type="Proteomes" id="UP001324115">
    <property type="component" value="Unassembled WGS sequence"/>
</dbReference>
<dbReference type="EMBL" id="JAXUIC010000152">
    <property type="protein sequence ID" value="KAK4550941.1"/>
    <property type="molecule type" value="Genomic_DNA"/>
</dbReference>
<protein>
    <recommendedName>
        <fullName evidence="3">Gag/pol protein</fullName>
    </recommendedName>
</protein>